<comment type="caution">
    <text evidence="1">The sequence shown here is derived from an EMBL/GenBank/DDBJ whole genome shotgun (WGS) entry which is preliminary data.</text>
</comment>
<proteinExistence type="predicted"/>
<reference evidence="1" key="1">
    <citation type="submission" date="2020-08" db="EMBL/GenBank/DDBJ databases">
        <title>Genome public.</title>
        <authorList>
            <person name="Liu C."/>
            <person name="Sun Q."/>
        </authorList>
    </citation>
    <scope>NUCLEOTIDE SEQUENCE</scope>
    <source>
        <strain evidence="1">N12</strain>
    </source>
</reference>
<keyword evidence="2" id="KW-1185">Reference proteome</keyword>
<sequence length="115" mass="13812">MKKQKRGESQSETMRKRWKRRIVAEKAYDGNTAEWMALRLEALLDHMLYGHALIAYHKQNGEFRLVKATLVHYRGDFHKEFDPGKIDGAVVHWDVEQQNWRTFQVENFLEWRPVI</sequence>
<dbReference type="EMBL" id="JACRTF010000001">
    <property type="protein sequence ID" value="MBC8593973.1"/>
    <property type="molecule type" value="Genomic_DNA"/>
</dbReference>
<dbReference type="RefSeq" id="WP_305067494.1">
    <property type="nucleotide sequence ID" value="NZ_JACRTF010000001.1"/>
</dbReference>
<name>A0A926F1K2_9BACT</name>
<gene>
    <name evidence="1" type="ORF">H8744_12095</name>
</gene>
<dbReference type="InterPro" id="IPR024401">
    <property type="entry name" value="WYL_prot"/>
</dbReference>
<dbReference type="Pfam" id="PF10902">
    <property type="entry name" value="WYL_2"/>
    <property type="match status" value="1"/>
</dbReference>
<evidence type="ECO:0000313" key="1">
    <source>
        <dbReference type="EMBL" id="MBC8593973.1"/>
    </source>
</evidence>
<accession>A0A926F1K2</accession>
<protein>
    <submittedName>
        <fullName evidence="1">DUF2693 domain-containing protein</fullName>
    </submittedName>
</protein>
<organism evidence="1 2">
    <name type="scientific">Jilunia laotingensis</name>
    <dbReference type="NCBI Taxonomy" id="2763675"/>
    <lineage>
        <taxon>Bacteria</taxon>
        <taxon>Pseudomonadati</taxon>
        <taxon>Bacteroidota</taxon>
        <taxon>Bacteroidia</taxon>
        <taxon>Bacteroidales</taxon>
        <taxon>Bacteroidaceae</taxon>
        <taxon>Jilunia</taxon>
    </lineage>
</organism>
<dbReference type="Proteomes" id="UP000651085">
    <property type="component" value="Unassembled WGS sequence"/>
</dbReference>
<evidence type="ECO:0000313" key="2">
    <source>
        <dbReference type="Proteomes" id="UP000651085"/>
    </source>
</evidence>
<dbReference type="AlphaFoldDB" id="A0A926F1K2"/>